<feature type="non-terminal residue" evidence="5">
    <location>
        <position position="224"/>
    </location>
</feature>
<dbReference type="GO" id="GO:0004326">
    <property type="term" value="F:tetrahydrofolylpolyglutamate synthase activity"/>
    <property type="evidence" value="ECO:0007669"/>
    <property type="project" value="InterPro"/>
</dbReference>
<keyword evidence="4" id="KW-0067">ATP-binding</keyword>
<sequence length="224" mass="24113">MNYRQSIDYLLSFADFERSGRFQDRPDVEPVLSLLRRLGDPHMGRRTVHVAGSKGKGSVAAMVESILRAANLRTGLFTSPHLHSYTERIRIDGRPLAEDEWARLTADLRDAVEAEGPLPGGRSLVTFDLLTALAFLAFREHAVDCQVLEVGLGGRVDSTNVFEAKEVCAVTAVGLEHTDVLGDTVEEIAAEKAGVIRPGSTVVIGPQPQAAAREVIARSAGDAG</sequence>
<gene>
    <name evidence="5" type="ORF">S01H1_50580</name>
</gene>
<dbReference type="GO" id="GO:0008841">
    <property type="term" value="F:dihydrofolate synthase activity"/>
    <property type="evidence" value="ECO:0007669"/>
    <property type="project" value="TreeGrafter"/>
</dbReference>
<evidence type="ECO:0000256" key="4">
    <source>
        <dbReference type="ARBA" id="ARBA00022840"/>
    </source>
</evidence>
<keyword evidence="3" id="KW-0547">Nucleotide-binding</keyword>
<dbReference type="PANTHER" id="PTHR11136:SF0">
    <property type="entry name" value="DIHYDROFOLATE SYNTHETASE-RELATED"/>
    <property type="match status" value="1"/>
</dbReference>
<organism evidence="5">
    <name type="scientific">marine sediment metagenome</name>
    <dbReference type="NCBI Taxonomy" id="412755"/>
    <lineage>
        <taxon>unclassified sequences</taxon>
        <taxon>metagenomes</taxon>
        <taxon>ecological metagenomes</taxon>
    </lineage>
</organism>
<name>X0VV97_9ZZZZ</name>
<dbReference type="SUPFAM" id="SSF53623">
    <property type="entry name" value="MurD-like peptide ligases, catalytic domain"/>
    <property type="match status" value="1"/>
</dbReference>
<protein>
    <recommendedName>
        <fullName evidence="6">Mur ligase central domain-containing protein</fullName>
    </recommendedName>
</protein>
<evidence type="ECO:0000313" key="5">
    <source>
        <dbReference type="EMBL" id="GAG16378.1"/>
    </source>
</evidence>
<evidence type="ECO:0000256" key="1">
    <source>
        <dbReference type="ARBA" id="ARBA00008276"/>
    </source>
</evidence>
<dbReference type="GO" id="GO:0005524">
    <property type="term" value="F:ATP binding"/>
    <property type="evidence" value="ECO:0007669"/>
    <property type="project" value="UniProtKB-KW"/>
</dbReference>
<proteinExistence type="inferred from homology"/>
<dbReference type="InterPro" id="IPR036565">
    <property type="entry name" value="Mur-like_cat_sf"/>
</dbReference>
<reference evidence="5" key="1">
    <citation type="journal article" date="2014" name="Front. Microbiol.">
        <title>High frequency of phylogenetically diverse reductive dehalogenase-homologous genes in deep subseafloor sedimentary metagenomes.</title>
        <authorList>
            <person name="Kawai M."/>
            <person name="Futagami T."/>
            <person name="Toyoda A."/>
            <person name="Takaki Y."/>
            <person name="Nishi S."/>
            <person name="Hori S."/>
            <person name="Arai W."/>
            <person name="Tsubouchi T."/>
            <person name="Morono Y."/>
            <person name="Uchiyama I."/>
            <person name="Ito T."/>
            <person name="Fujiyama A."/>
            <person name="Inagaki F."/>
            <person name="Takami H."/>
        </authorList>
    </citation>
    <scope>NUCLEOTIDE SEQUENCE</scope>
    <source>
        <strain evidence="5">Expedition CK06-06</strain>
    </source>
</reference>
<keyword evidence="2" id="KW-0436">Ligase</keyword>
<dbReference type="Gene3D" id="3.40.1190.10">
    <property type="entry name" value="Mur-like, catalytic domain"/>
    <property type="match status" value="1"/>
</dbReference>
<evidence type="ECO:0000256" key="3">
    <source>
        <dbReference type="ARBA" id="ARBA00022741"/>
    </source>
</evidence>
<dbReference type="EMBL" id="BARS01032596">
    <property type="protein sequence ID" value="GAG16378.1"/>
    <property type="molecule type" value="Genomic_DNA"/>
</dbReference>
<comment type="caution">
    <text evidence="5">The sequence shown here is derived from an EMBL/GenBank/DDBJ whole genome shotgun (WGS) entry which is preliminary data.</text>
</comment>
<evidence type="ECO:0000256" key="2">
    <source>
        <dbReference type="ARBA" id="ARBA00022598"/>
    </source>
</evidence>
<dbReference type="PANTHER" id="PTHR11136">
    <property type="entry name" value="FOLYLPOLYGLUTAMATE SYNTHASE-RELATED"/>
    <property type="match status" value="1"/>
</dbReference>
<dbReference type="InterPro" id="IPR001645">
    <property type="entry name" value="Folylpolyglutamate_synth"/>
</dbReference>
<accession>X0VV97</accession>
<evidence type="ECO:0008006" key="6">
    <source>
        <dbReference type="Google" id="ProtNLM"/>
    </source>
</evidence>
<dbReference type="AlphaFoldDB" id="X0VV97"/>
<dbReference type="GO" id="GO:0005737">
    <property type="term" value="C:cytoplasm"/>
    <property type="evidence" value="ECO:0007669"/>
    <property type="project" value="TreeGrafter"/>
</dbReference>
<dbReference type="NCBIfam" id="TIGR01499">
    <property type="entry name" value="folC"/>
    <property type="match status" value="1"/>
</dbReference>
<comment type="similarity">
    <text evidence="1">Belongs to the folylpolyglutamate synthase family.</text>
</comment>